<dbReference type="FunFam" id="3.30.50.10:FF:000032">
    <property type="entry name" value="Transcription factor GATA-3"/>
    <property type="match status" value="1"/>
</dbReference>
<keyword evidence="9" id="KW-0804">Transcription</keyword>
<dbReference type="InterPro" id="IPR000679">
    <property type="entry name" value="Znf_GATA"/>
</dbReference>
<reference evidence="14" key="2">
    <citation type="submission" date="2025-08" db="UniProtKB">
        <authorList>
            <consortium name="Ensembl"/>
        </authorList>
    </citation>
    <scope>IDENTIFICATION</scope>
    <source>
        <strain evidence="14">Thorbecke</strain>
    </source>
</reference>
<dbReference type="PaxDb" id="9986-ENSOCUP00000007060"/>
<evidence type="ECO:0000256" key="2">
    <source>
        <dbReference type="ARBA" id="ARBA00022723"/>
    </source>
</evidence>
<keyword evidence="8" id="KW-0010">Activator</keyword>
<keyword evidence="3" id="KW-0677">Repeat</keyword>
<proteinExistence type="predicted"/>
<keyword evidence="4 11" id="KW-0863">Zinc-finger</keyword>
<dbReference type="Proteomes" id="UP000001811">
    <property type="component" value="Chromosome 9"/>
</dbReference>
<feature type="domain" description="GATA-type" evidence="13">
    <location>
        <begin position="452"/>
        <end position="505"/>
    </location>
</feature>
<keyword evidence="5" id="KW-0862">Zinc</keyword>
<evidence type="ECO:0000256" key="1">
    <source>
        <dbReference type="ARBA" id="ARBA00004123"/>
    </source>
</evidence>
<dbReference type="GO" id="GO:0045165">
    <property type="term" value="P:cell fate commitment"/>
    <property type="evidence" value="ECO:0007669"/>
    <property type="project" value="TreeGrafter"/>
</dbReference>
<evidence type="ECO:0000256" key="8">
    <source>
        <dbReference type="ARBA" id="ARBA00023159"/>
    </source>
</evidence>
<evidence type="ECO:0000256" key="9">
    <source>
        <dbReference type="ARBA" id="ARBA00023163"/>
    </source>
</evidence>
<dbReference type="PRINTS" id="PR00619">
    <property type="entry name" value="GATAZNFINGER"/>
</dbReference>
<gene>
    <name evidence="14" type="primary">RPN1</name>
</gene>
<evidence type="ECO:0000256" key="4">
    <source>
        <dbReference type="ARBA" id="ARBA00022771"/>
    </source>
</evidence>
<evidence type="ECO:0000256" key="3">
    <source>
        <dbReference type="ARBA" id="ARBA00022737"/>
    </source>
</evidence>
<feature type="compositionally biased region" description="Gly residues" evidence="12">
    <location>
        <begin position="252"/>
        <end position="262"/>
    </location>
</feature>
<evidence type="ECO:0000256" key="5">
    <source>
        <dbReference type="ARBA" id="ARBA00022833"/>
    </source>
</evidence>
<keyword evidence="6" id="KW-0805">Transcription regulation</keyword>
<dbReference type="GO" id="GO:0000122">
    <property type="term" value="P:negative regulation of transcription by RNA polymerase II"/>
    <property type="evidence" value="ECO:0007669"/>
    <property type="project" value="TreeGrafter"/>
</dbReference>
<organism evidence="14 15">
    <name type="scientific">Oryctolagus cuniculus</name>
    <name type="common">Rabbit</name>
    <dbReference type="NCBI Taxonomy" id="9986"/>
    <lineage>
        <taxon>Eukaryota</taxon>
        <taxon>Metazoa</taxon>
        <taxon>Chordata</taxon>
        <taxon>Craniata</taxon>
        <taxon>Vertebrata</taxon>
        <taxon>Euteleostomi</taxon>
        <taxon>Mammalia</taxon>
        <taxon>Eutheria</taxon>
        <taxon>Euarchontoglires</taxon>
        <taxon>Glires</taxon>
        <taxon>Lagomorpha</taxon>
        <taxon>Leporidae</taxon>
        <taxon>Oryctolagus</taxon>
    </lineage>
</organism>
<reference evidence="14 15" key="1">
    <citation type="journal article" date="2011" name="Nature">
        <title>A high-resolution map of human evolutionary constraint using 29 mammals.</title>
        <authorList>
            <person name="Lindblad-Toh K."/>
            <person name="Garber M."/>
            <person name="Zuk O."/>
            <person name="Lin M.F."/>
            <person name="Parker B.J."/>
            <person name="Washietl S."/>
            <person name="Kheradpour P."/>
            <person name="Ernst J."/>
            <person name="Jordan G."/>
            <person name="Mauceli E."/>
            <person name="Ward L.D."/>
            <person name="Lowe C.B."/>
            <person name="Holloway A.K."/>
            <person name="Clamp M."/>
            <person name="Gnerre S."/>
            <person name="Alfoldi J."/>
            <person name="Beal K."/>
            <person name="Chang J."/>
            <person name="Clawson H."/>
            <person name="Cuff J."/>
            <person name="Di Palma F."/>
            <person name="Fitzgerald S."/>
            <person name="Flicek P."/>
            <person name="Guttman M."/>
            <person name="Hubisz M.J."/>
            <person name="Jaffe D.B."/>
            <person name="Jungreis I."/>
            <person name="Kent W.J."/>
            <person name="Kostka D."/>
            <person name="Lara M."/>
            <person name="Martins A.L."/>
            <person name="Massingham T."/>
            <person name="Moltke I."/>
            <person name="Raney B.J."/>
            <person name="Rasmussen M.D."/>
            <person name="Robinson J."/>
            <person name="Stark A."/>
            <person name="Vilella A.J."/>
            <person name="Wen J."/>
            <person name="Xie X."/>
            <person name="Zody M.C."/>
            <person name="Baldwin J."/>
            <person name="Bloom T."/>
            <person name="Chin C.W."/>
            <person name="Heiman D."/>
            <person name="Nicol R."/>
            <person name="Nusbaum C."/>
            <person name="Young S."/>
            <person name="Wilkinson J."/>
            <person name="Worley K.C."/>
            <person name="Kovar C.L."/>
            <person name="Muzny D.M."/>
            <person name="Gibbs R.A."/>
            <person name="Cree A."/>
            <person name="Dihn H.H."/>
            <person name="Fowler G."/>
            <person name="Jhangiani S."/>
            <person name="Joshi V."/>
            <person name="Lee S."/>
            <person name="Lewis L.R."/>
            <person name="Nazareth L.V."/>
            <person name="Okwuonu G."/>
            <person name="Santibanez J."/>
            <person name="Warren W.C."/>
            <person name="Mardis E.R."/>
            <person name="Weinstock G.M."/>
            <person name="Wilson R.K."/>
            <person name="Delehaunty K."/>
            <person name="Dooling D."/>
            <person name="Fronik C."/>
            <person name="Fulton L."/>
            <person name="Fulton B."/>
            <person name="Graves T."/>
            <person name="Minx P."/>
            <person name="Sodergren E."/>
            <person name="Birney E."/>
            <person name="Margulies E.H."/>
            <person name="Herrero J."/>
            <person name="Green E.D."/>
            <person name="Haussler D."/>
            <person name="Siepel A."/>
            <person name="Goldman N."/>
            <person name="Pollard K.S."/>
            <person name="Pedersen J.S."/>
            <person name="Lander E.S."/>
            <person name="Kellis M."/>
        </authorList>
    </citation>
    <scope>NUCLEOTIDE SEQUENCE [LARGE SCALE GENOMIC DNA]</scope>
    <source>
        <strain evidence="14 15">Thorbecke inbred</strain>
    </source>
</reference>
<dbReference type="SUPFAM" id="SSF57716">
    <property type="entry name" value="Glucocorticoid receptor-like (DNA-binding domain)"/>
    <property type="match status" value="2"/>
</dbReference>
<comment type="subcellular location">
    <subcellularLocation>
        <location evidence="1">Nucleus</location>
    </subcellularLocation>
</comment>
<dbReference type="InterPro" id="IPR013088">
    <property type="entry name" value="Znf_NHR/GATA"/>
</dbReference>
<dbReference type="FunFam" id="3.30.50.10:FF:000001">
    <property type="entry name" value="GATA transcription factor (GATAd)"/>
    <property type="match status" value="1"/>
</dbReference>
<evidence type="ECO:0000259" key="13">
    <source>
        <dbReference type="PROSITE" id="PS50114"/>
    </source>
</evidence>
<dbReference type="GO" id="GO:0000981">
    <property type="term" value="F:DNA-binding transcription factor activity, RNA polymerase II-specific"/>
    <property type="evidence" value="ECO:0007669"/>
    <property type="project" value="TreeGrafter"/>
</dbReference>
<dbReference type="OMA" id="SKCMHEK"/>
<sequence length="589" mass="61229">MGGGGWAAGGADWLALGFLGVRGPRFMSVQESAAGARAAGGCRGAGAGRARGRGARCPPPLPREPASLPTHVPGPPPPGAPCALLPRASCPHGAARGRHCLHPDPEPRAMEVAPEQPRWMAHPAVLNAQHPDSHHPGLAHNYMEPAQLLPPDEVDVFFNHLDSQGNPYYANPAHARARVSYSPAHARLTGGQMCRPHLLHSPGLPWLDGGKAALSAAAAHHHNPWTVSPFSKTPLHPSAAGGPGGPLSVYPGAGGGSGGGSGSSVASLTPTAAHSGSHLFGFPPTPPKEVSPDPSTTGAASPASSSAGGSAARGEDKDGVKYQVSLTESMKMEGGSPLRPGLATMGTQPATHHPIPTYPSYVPAAAHDYGSGLFHPGGFLGGPASSFTPKQRSKARSCSEGRECVNCGATATPLWRRDGTGHYLCNACGLYHKMNGQNRPLIKPKRRLSAARRAGTCCANCQTTTTTLWRRNANGDPVCNACGLYYKLHNVNRPLTMKKEGIQTRNRKMSNKSKKSKKGAECFEELSKCMQEKSSPFSAAALAGHMAPVGHLPPFSHSGHILPTPTPIHPSSSLSFGHPHPSSMVTAMG</sequence>
<feature type="region of interest" description="Disordered" evidence="12">
    <location>
        <begin position="228"/>
        <end position="318"/>
    </location>
</feature>
<feature type="domain" description="GATA-type" evidence="13">
    <location>
        <begin position="398"/>
        <end position="452"/>
    </location>
</feature>
<dbReference type="PANTHER" id="PTHR10071">
    <property type="entry name" value="TRANSCRIPTION FACTOR GATA FAMILY MEMBER"/>
    <property type="match status" value="1"/>
</dbReference>
<feature type="region of interest" description="Disordered" evidence="12">
    <location>
        <begin position="35"/>
        <end position="80"/>
    </location>
</feature>
<evidence type="ECO:0000313" key="14">
    <source>
        <dbReference type="Ensembl" id="ENSOCUP00000007060.3"/>
    </source>
</evidence>
<dbReference type="EMBL" id="AAGW02056268">
    <property type="status" value="NOT_ANNOTATED_CDS"/>
    <property type="molecule type" value="Genomic_DNA"/>
</dbReference>
<dbReference type="Ensembl" id="ENSOCUT00000008167.4">
    <property type="protein sequence ID" value="ENSOCUP00000007060.3"/>
    <property type="gene ID" value="ENSOCUG00000008171.4"/>
</dbReference>
<dbReference type="InterPro" id="IPR039355">
    <property type="entry name" value="Transcription_factor_GATA"/>
</dbReference>
<dbReference type="GO" id="GO:0000978">
    <property type="term" value="F:RNA polymerase II cis-regulatory region sequence-specific DNA binding"/>
    <property type="evidence" value="ECO:0007669"/>
    <property type="project" value="TreeGrafter"/>
</dbReference>
<name>G1SUL8_RABIT</name>
<dbReference type="AlphaFoldDB" id="G1SUL8"/>
<dbReference type="Gene3D" id="3.30.50.10">
    <property type="entry name" value="Erythroid Transcription Factor GATA-1, subunit A"/>
    <property type="match status" value="2"/>
</dbReference>
<dbReference type="GO" id="GO:0045766">
    <property type="term" value="P:positive regulation of angiogenesis"/>
    <property type="evidence" value="ECO:0007669"/>
    <property type="project" value="TreeGrafter"/>
</dbReference>
<dbReference type="EMBL" id="AAGW02056267">
    <property type="status" value="NOT_ANNOTATED_CDS"/>
    <property type="molecule type" value="Genomic_DNA"/>
</dbReference>
<keyword evidence="7" id="KW-0238">DNA-binding</keyword>
<dbReference type="GO" id="GO:0048513">
    <property type="term" value="P:animal organ development"/>
    <property type="evidence" value="ECO:0007669"/>
    <property type="project" value="UniProtKB-ARBA"/>
</dbReference>
<dbReference type="GeneTree" id="ENSGT00390000009630"/>
<reference evidence="14" key="3">
    <citation type="submission" date="2025-09" db="UniProtKB">
        <authorList>
            <consortium name="Ensembl"/>
        </authorList>
    </citation>
    <scope>IDENTIFICATION</scope>
    <source>
        <strain evidence="14">Thorbecke</strain>
    </source>
</reference>
<evidence type="ECO:0000313" key="15">
    <source>
        <dbReference type="Proteomes" id="UP000001811"/>
    </source>
</evidence>
<dbReference type="HOGENOM" id="CLU_027524_1_0_1"/>
<protein>
    <submittedName>
        <fullName evidence="14">Ribophorin I</fullName>
    </submittedName>
</protein>
<keyword evidence="10" id="KW-0539">Nucleus</keyword>
<evidence type="ECO:0000256" key="10">
    <source>
        <dbReference type="ARBA" id="ARBA00023242"/>
    </source>
</evidence>
<dbReference type="Bgee" id="ENSOCUG00000008171">
    <property type="expression patterns" value="Expressed in uterus and 15 other cell types or tissues"/>
</dbReference>
<feature type="region of interest" description="Disordered" evidence="12">
    <location>
        <begin position="557"/>
        <end position="589"/>
    </location>
</feature>
<dbReference type="EMBL" id="AAGW02056269">
    <property type="status" value="NOT_ANNOTATED_CDS"/>
    <property type="molecule type" value="Genomic_DNA"/>
</dbReference>
<dbReference type="GO" id="GO:0005634">
    <property type="term" value="C:nucleus"/>
    <property type="evidence" value="ECO:0007669"/>
    <property type="project" value="UniProtKB-SubCell"/>
</dbReference>
<dbReference type="PANTHER" id="PTHR10071:SF149">
    <property type="entry name" value="ENDOTHELIAL TRANSCRIPTION FACTOR GATA-2"/>
    <property type="match status" value="1"/>
</dbReference>
<dbReference type="GO" id="GO:0045944">
    <property type="term" value="P:positive regulation of transcription by RNA polymerase II"/>
    <property type="evidence" value="ECO:0007669"/>
    <property type="project" value="TreeGrafter"/>
</dbReference>
<feature type="compositionally biased region" description="Low complexity" evidence="12">
    <location>
        <begin position="294"/>
        <end position="312"/>
    </location>
</feature>
<evidence type="ECO:0000256" key="12">
    <source>
        <dbReference type="SAM" id="MobiDB-lite"/>
    </source>
</evidence>
<dbReference type="eggNOG" id="KOG1601">
    <property type="taxonomic scope" value="Eukaryota"/>
</dbReference>
<dbReference type="CDD" id="cd00202">
    <property type="entry name" value="ZnF_GATA"/>
    <property type="match status" value="2"/>
</dbReference>
<dbReference type="ExpressionAtlas" id="G1SUL8">
    <property type="expression patterns" value="baseline"/>
</dbReference>
<dbReference type="PROSITE" id="PS00344">
    <property type="entry name" value="GATA_ZN_FINGER_1"/>
    <property type="match status" value="2"/>
</dbReference>
<dbReference type="SMART" id="SM00401">
    <property type="entry name" value="ZnF_GATA"/>
    <property type="match status" value="2"/>
</dbReference>
<dbReference type="GO" id="GO:0008270">
    <property type="term" value="F:zinc ion binding"/>
    <property type="evidence" value="ECO:0007669"/>
    <property type="project" value="UniProtKB-KW"/>
</dbReference>
<dbReference type="EMBL" id="AAGW02056270">
    <property type="status" value="NOT_ANNOTATED_CDS"/>
    <property type="molecule type" value="Genomic_DNA"/>
</dbReference>
<accession>G1SUL8</accession>
<dbReference type="Pfam" id="PF00320">
    <property type="entry name" value="GATA"/>
    <property type="match status" value="2"/>
</dbReference>
<keyword evidence="15" id="KW-1185">Reference proteome</keyword>
<evidence type="ECO:0000256" key="7">
    <source>
        <dbReference type="ARBA" id="ARBA00023125"/>
    </source>
</evidence>
<dbReference type="GO" id="GO:1902895">
    <property type="term" value="P:positive regulation of miRNA transcription"/>
    <property type="evidence" value="ECO:0007669"/>
    <property type="project" value="TreeGrafter"/>
</dbReference>
<evidence type="ECO:0000256" key="11">
    <source>
        <dbReference type="PROSITE-ProRule" id="PRU00094"/>
    </source>
</evidence>
<keyword evidence="2" id="KW-0479">Metal-binding</keyword>
<dbReference type="PROSITE" id="PS50114">
    <property type="entry name" value="GATA_ZN_FINGER_2"/>
    <property type="match status" value="2"/>
</dbReference>
<evidence type="ECO:0000256" key="6">
    <source>
        <dbReference type="ARBA" id="ARBA00023015"/>
    </source>
</evidence>